<dbReference type="GO" id="GO:0005524">
    <property type="term" value="F:ATP binding"/>
    <property type="evidence" value="ECO:0007669"/>
    <property type="project" value="UniProtKB-KW"/>
</dbReference>
<dbReference type="GO" id="GO:0005737">
    <property type="term" value="C:cytoplasm"/>
    <property type="evidence" value="ECO:0007669"/>
    <property type="project" value="UniProtKB-SubCell"/>
</dbReference>
<keyword evidence="5" id="KW-0436">Ligase</keyword>
<evidence type="ECO:0000256" key="1">
    <source>
        <dbReference type="ARBA" id="ARBA00004496"/>
    </source>
</evidence>
<dbReference type="Gene3D" id="1.10.730.10">
    <property type="entry name" value="Isoleucyl-tRNA Synthetase, Domain 1"/>
    <property type="match status" value="1"/>
</dbReference>
<dbReference type="GO" id="GO:0004814">
    <property type="term" value="F:arginine-tRNA ligase activity"/>
    <property type="evidence" value="ECO:0007669"/>
    <property type="project" value="UniProtKB-EC"/>
</dbReference>
<evidence type="ECO:0000256" key="5">
    <source>
        <dbReference type="ARBA" id="ARBA00022598"/>
    </source>
</evidence>
<evidence type="ECO:0000256" key="7">
    <source>
        <dbReference type="ARBA" id="ARBA00022840"/>
    </source>
</evidence>
<evidence type="ECO:0000259" key="11">
    <source>
        <dbReference type="SMART" id="SM00836"/>
    </source>
</evidence>
<comment type="caution">
    <text evidence="12">The sequence shown here is derived from an EMBL/GenBank/DDBJ whole genome shotgun (WGS) entry which is preliminary data.</text>
</comment>
<evidence type="ECO:0000313" key="12">
    <source>
        <dbReference type="EMBL" id="GAH48183.1"/>
    </source>
</evidence>
<dbReference type="GO" id="GO:0006420">
    <property type="term" value="P:arginyl-tRNA aminoacylation"/>
    <property type="evidence" value="ECO:0007669"/>
    <property type="project" value="InterPro"/>
</dbReference>
<dbReference type="FunFam" id="1.10.730.10:FF:000008">
    <property type="entry name" value="Arginine--tRNA ligase"/>
    <property type="match status" value="1"/>
</dbReference>
<dbReference type="EMBL" id="BARU01024271">
    <property type="protein sequence ID" value="GAH48183.1"/>
    <property type="molecule type" value="Genomic_DNA"/>
</dbReference>
<comment type="catalytic activity">
    <reaction evidence="10">
        <text>tRNA(Arg) + L-arginine + ATP = L-arginyl-tRNA(Arg) + AMP + diphosphate</text>
        <dbReference type="Rhea" id="RHEA:20301"/>
        <dbReference type="Rhea" id="RHEA-COMP:9658"/>
        <dbReference type="Rhea" id="RHEA-COMP:9673"/>
        <dbReference type="ChEBI" id="CHEBI:30616"/>
        <dbReference type="ChEBI" id="CHEBI:32682"/>
        <dbReference type="ChEBI" id="CHEBI:33019"/>
        <dbReference type="ChEBI" id="CHEBI:78442"/>
        <dbReference type="ChEBI" id="CHEBI:78513"/>
        <dbReference type="ChEBI" id="CHEBI:456215"/>
        <dbReference type="EC" id="6.1.1.19"/>
    </reaction>
</comment>
<evidence type="ECO:0000256" key="6">
    <source>
        <dbReference type="ARBA" id="ARBA00022741"/>
    </source>
</evidence>
<evidence type="ECO:0000256" key="4">
    <source>
        <dbReference type="ARBA" id="ARBA00022490"/>
    </source>
</evidence>
<keyword evidence="8" id="KW-0648">Protein biosynthesis</keyword>
<keyword evidence="7" id="KW-0067">ATP-binding</keyword>
<keyword evidence="4" id="KW-0963">Cytoplasm</keyword>
<evidence type="ECO:0000256" key="10">
    <source>
        <dbReference type="ARBA" id="ARBA00049339"/>
    </source>
</evidence>
<keyword evidence="9" id="KW-0030">Aminoacyl-tRNA synthetase</keyword>
<proteinExistence type="inferred from homology"/>
<gene>
    <name evidence="12" type="ORF">S03H2_39278</name>
</gene>
<dbReference type="EC" id="6.1.1.19" evidence="3"/>
<protein>
    <recommendedName>
        <fullName evidence="3">arginine--tRNA ligase</fullName>
        <ecNumber evidence="3">6.1.1.19</ecNumber>
    </recommendedName>
</protein>
<dbReference type="SUPFAM" id="SSF47323">
    <property type="entry name" value="Anticodon-binding domain of a subclass of class I aminoacyl-tRNA synthetases"/>
    <property type="match status" value="1"/>
</dbReference>
<evidence type="ECO:0000256" key="9">
    <source>
        <dbReference type="ARBA" id="ARBA00023146"/>
    </source>
</evidence>
<dbReference type="Pfam" id="PF05746">
    <property type="entry name" value="DALR_1"/>
    <property type="match status" value="1"/>
</dbReference>
<feature type="domain" description="DALR anticodon binding" evidence="11">
    <location>
        <begin position="20"/>
        <end position="137"/>
    </location>
</feature>
<dbReference type="PANTHER" id="PTHR11956:SF5">
    <property type="entry name" value="ARGININE--TRNA LIGASE, CYTOPLASMIC"/>
    <property type="match status" value="1"/>
</dbReference>
<evidence type="ECO:0000256" key="2">
    <source>
        <dbReference type="ARBA" id="ARBA00005594"/>
    </source>
</evidence>
<dbReference type="SMART" id="SM00836">
    <property type="entry name" value="DALR_1"/>
    <property type="match status" value="1"/>
</dbReference>
<dbReference type="InterPro" id="IPR014729">
    <property type="entry name" value="Rossmann-like_a/b/a_fold"/>
</dbReference>
<comment type="subcellular location">
    <subcellularLocation>
        <location evidence="1">Cytoplasm</location>
    </subcellularLocation>
</comment>
<reference evidence="12" key="1">
    <citation type="journal article" date="2014" name="Front. Microbiol.">
        <title>High frequency of phylogenetically diverse reductive dehalogenase-homologous genes in deep subseafloor sedimentary metagenomes.</title>
        <authorList>
            <person name="Kawai M."/>
            <person name="Futagami T."/>
            <person name="Toyoda A."/>
            <person name="Takaki Y."/>
            <person name="Nishi S."/>
            <person name="Hori S."/>
            <person name="Arai W."/>
            <person name="Tsubouchi T."/>
            <person name="Morono Y."/>
            <person name="Uchiyama I."/>
            <person name="Ito T."/>
            <person name="Fujiyama A."/>
            <person name="Inagaki F."/>
            <person name="Takami H."/>
        </authorList>
    </citation>
    <scope>NUCLEOTIDE SEQUENCE</scope>
    <source>
        <strain evidence="12">Expedition CK06-06</strain>
    </source>
</reference>
<dbReference type="InterPro" id="IPR008909">
    <property type="entry name" value="DALR_anticod-bd"/>
</dbReference>
<dbReference type="InterPro" id="IPR001278">
    <property type="entry name" value="Arg-tRNA-ligase"/>
</dbReference>
<dbReference type="Gene3D" id="3.40.50.620">
    <property type="entry name" value="HUPs"/>
    <property type="match status" value="1"/>
</dbReference>
<accession>X1HSC4</accession>
<organism evidence="12">
    <name type="scientific">marine sediment metagenome</name>
    <dbReference type="NCBI Taxonomy" id="412755"/>
    <lineage>
        <taxon>unclassified sequences</taxon>
        <taxon>metagenomes</taxon>
        <taxon>ecological metagenomes</taxon>
    </lineage>
</organism>
<evidence type="ECO:0000256" key="3">
    <source>
        <dbReference type="ARBA" id="ARBA00012837"/>
    </source>
</evidence>
<dbReference type="AlphaFoldDB" id="X1HSC4"/>
<evidence type="ECO:0000256" key="8">
    <source>
        <dbReference type="ARBA" id="ARBA00022917"/>
    </source>
</evidence>
<sequence length="137" mass="15598">MDFDLELAKKQSLDNPVYYVQYAHARIASILRLANQKGIDYSQGDVSLLTTEPELTLIRRLILLPEVIEEIVNTLEPHHLPYYAQDLATAFHSFYKQCRVVSQDEALTKARLKLVKATQIVLAKTLHLMGMTAPETM</sequence>
<name>X1HSC4_9ZZZZ</name>
<dbReference type="PANTHER" id="PTHR11956">
    <property type="entry name" value="ARGINYL-TRNA SYNTHETASE"/>
    <property type="match status" value="1"/>
</dbReference>
<comment type="similarity">
    <text evidence="2">Belongs to the class-I aminoacyl-tRNA synthetase family.</text>
</comment>
<keyword evidence="6" id="KW-0547">Nucleotide-binding</keyword>
<dbReference type="InterPro" id="IPR009080">
    <property type="entry name" value="tRNAsynth_Ia_anticodon-bd"/>
</dbReference>